<dbReference type="InterPro" id="IPR008964">
    <property type="entry name" value="Invasin/intimin_cell_adhesion"/>
</dbReference>
<dbReference type="SMART" id="SM00635">
    <property type="entry name" value="BID_2"/>
    <property type="match status" value="1"/>
</dbReference>
<organism evidence="2 3">
    <name type="scientific">Mycobacterium phage MrMagoo</name>
    <dbReference type="NCBI Taxonomy" id="1927020"/>
    <lineage>
        <taxon>Viruses</taxon>
        <taxon>Duplodnaviria</taxon>
        <taxon>Heunggongvirae</taxon>
        <taxon>Uroviricota</taxon>
        <taxon>Caudoviricetes</taxon>
        <taxon>Vilmaviridae</taxon>
        <taxon>Mclasvirinae</taxon>
        <taxon>Reyvirus</taxon>
        <taxon>Reyvirus mrmagoo</taxon>
    </lineage>
</organism>
<name>A0A1L6BYF0_9CAUD</name>
<evidence type="ECO:0000259" key="1">
    <source>
        <dbReference type="SMART" id="SM00635"/>
    </source>
</evidence>
<feature type="domain" description="BIG2" evidence="1">
    <location>
        <begin position="307"/>
        <end position="386"/>
    </location>
</feature>
<gene>
    <name evidence="2" type="primary">22</name>
    <name evidence="2" type="ORF">PBI_MRMAGOO_22</name>
</gene>
<protein>
    <submittedName>
        <fullName evidence="2">Major capsid protein</fullName>
    </submittedName>
</protein>
<dbReference type="Pfam" id="PF02368">
    <property type="entry name" value="Big_2"/>
    <property type="match status" value="1"/>
</dbReference>
<dbReference type="Proteomes" id="UP000225965">
    <property type="component" value="Segment"/>
</dbReference>
<sequence>MANAFIKPPVIIASILGQLQHELVLPNYVFKNGYGDVAHKFNDTITIRIPVPTIAHTRGLRATGAARNMIASDLTEVTVDIKLTDVIYNRIDLTDEERELDVRSFAVDVLPRQVRAVAEQIEDAVSYLITKAPYEKVSQVAEDGIWNGVISNRRFLNEQKVPKDGRVLLVGSAVEEALLLDDRFVRYDSAGEAGASRLQTARIGRLAQYDVVTIDTLPHGDAYLSHPTAYAMLTRSPGRPMTNTVATSTVATENGVQLRWLGDYDATATTERSIVDTWIGVKAVLDPVTANLDDDPRFVRGTRLHLKATSAELTGPATIAGAGATAQLELEDNNGDNRAGDPLVTWSSSDATKVSVDANGVIKRVAAGSATITALVDGLTKTLAVTAS</sequence>
<dbReference type="Gene3D" id="2.60.40.1080">
    <property type="match status" value="1"/>
</dbReference>
<reference evidence="2 3" key="1">
    <citation type="submission" date="2016-11" db="EMBL/GenBank/DDBJ databases">
        <authorList>
            <person name="Brown T."/>
            <person name="Davidson K."/>
            <person name="Doll Z."/>
            <person name="Jansson R."/>
            <person name="Janyszek T."/>
            <person name="Lwin C."/>
            <person name="Patil S."/>
            <person name="Piper J."/>
            <person name="Rajendiran N."/>
            <person name="Rittenhouse N.L."/>
            <person name="Younker T.P."/>
            <person name="Zhang J."/>
            <person name="Garlena R.A."/>
            <person name="Russell D.A."/>
            <person name="Pope W.H."/>
            <person name="Jacobs-Sera D."/>
            <person name="Hatfull G.F."/>
        </authorList>
    </citation>
    <scope>NUCLEOTIDE SEQUENCE [LARGE SCALE GENOMIC DNA]</scope>
</reference>
<evidence type="ECO:0000313" key="3">
    <source>
        <dbReference type="Proteomes" id="UP000225965"/>
    </source>
</evidence>
<evidence type="ECO:0000313" key="2">
    <source>
        <dbReference type="EMBL" id="APQ42127.1"/>
    </source>
</evidence>
<dbReference type="GeneID" id="63210587"/>
<dbReference type="InterPro" id="IPR003343">
    <property type="entry name" value="Big_2"/>
</dbReference>
<keyword evidence="3" id="KW-1185">Reference proteome</keyword>
<dbReference type="KEGG" id="vg:63210587"/>
<dbReference type="RefSeq" id="YP_010013928.1">
    <property type="nucleotide sequence ID" value="NC_053515.1"/>
</dbReference>
<dbReference type="SUPFAM" id="SSF49373">
    <property type="entry name" value="Invasin/intimin cell-adhesion fragments"/>
    <property type="match status" value="1"/>
</dbReference>
<proteinExistence type="predicted"/>
<accession>A0A1L6BYF0</accession>
<dbReference type="EMBL" id="KY223999">
    <property type="protein sequence ID" value="APQ42127.1"/>
    <property type="molecule type" value="Genomic_DNA"/>
</dbReference>